<evidence type="ECO:0000313" key="2">
    <source>
        <dbReference type="Proteomes" id="UP001497644"/>
    </source>
</evidence>
<organism evidence="1 2">
    <name type="scientific">Lasius platythorax</name>
    <dbReference type="NCBI Taxonomy" id="488582"/>
    <lineage>
        <taxon>Eukaryota</taxon>
        <taxon>Metazoa</taxon>
        <taxon>Ecdysozoa</taxon>
        <taxon>Arthropoda</taxon>
        <taxon>Hexapoda</taxon>
        <taxon>Insecta</taxon>
        <taxon>Pterygota</taxon>
        <taxon>Neoptera</taxon>
        <taxon>Endopterygota</taxon>
        <taxon>Hymenoptera</taxon>
        <taxon>Apocrita</taxon>
        <taxon>Aculeata</taxon>
        <taxon>Formicoidea</taxon>
        <taxon>Formicidae</taxon>
        <taxon>Formicinae</taxon>
        <taxon>Lasius</taxon>
        <taxon>Lasius</taxon>
    </lineage>
</organism>
<evidence type="ECO:0000313" key="1">
    <source>
        <dbReference type="EMBL" id="CAL1685972.1"/>
    </source>
</evidence>
<dbReference type="EMBL" id="OZ034829">
    <property type="protein sequence ID" value="CAL1685972.1"/>
    <property type="molecule type" value="Genomic_DNA"/>
</dbReference>
<protein>
    <submittedName>
        <fullName evidence="1">Uncharacterized protein</fullName>
    </submittedName>
</protein>
<proteinExistence type="predicted"/>
<dbReference type="Proteomes" id="UP001497644">
    <property type="component" value="Chromosome 6"/>
</dbReference>
<keyword evidence="2" id="KW-1185">Reference proteome</keyword>
<reference evidence="1" key="1">
    <citation type="submission" date="2024-04" db="EMBL/GenBank/DDBJ databases">
        <authorList>
            <consortium name="Molecular Ecology Group"/>
        </authorList>
    </citation>
    <scope>NUCLEOTIDE SEQUENCE</scope>
</reference>
<accession>A0AAV2P0Z6</accession>
<sequence>MTDATRAAQVFCYSNGSTAVISNYRHERHGEQSRSWQLDLHCKVSRLSRPTCAISLNCAVAAASSSERVKLVTKAPSLLPTLIFHRLPRSDKGSCIPLPEGPCPDSEERAREFWLRYSGET</sequence>
<name>A0AAV2P0Z6_9HYME</name>
<gene>
    <name evidence="1" type="ORF">LPLAT_LOCUS11363</name>
</gene>
<dbReference type="AlphaFoldDB" id="A0AAV2P0Z6"/>